<dbReference type="Gene3D" id="2.30.30.40">
    <property type="entry name" value="SH3 Domains"/>
    <property type="match status" value="1"/>
</dbReference>
<dbReference type="InterPro" id="IPR002108">
    <property type="entry name" value="ADF-H"/>
</dbReference>
<evidence type="ECO:0000256" key="1">
    <source>
        <dbReference type="ARBA" id="ARBA00004245"/>
    </source>
</evidence>
<comment type="subcellular location">
    <subcellularLocation>
        <location evidence="1">Cytoplasm</location>
        <location evidence="1">Cytoskeleton</location>
    </subcellularLocation>
</comment>
<keyword evidence="5" id="KW-0175">Coiled coil</keyword>
<feature type="compositionally biased region" description="Basic and acidic residues" evidence="9">
    <location>
        <begin position="277"/>
        <end position="286"/>
    </location>
</feature>
<evidence type="ECO:0000259" key="11">
    <source>
        <dbReference type="PROSITE" id="PS51263"/>
    </source>
</evidence>
<dbReference type="EMBL" id="JAIFTH010001724">
    <property type="protein sequence ID" value="KAG9508466.1"/>
    <property type="molecule type" value="Genomic_DNA"/>
</dbReference>
<comment type="similarity">
    <text evidence="2">Belongs to the ABP1 family.</text>
</comment>
<dbReference type="PRINTS" id="PR00452">
    <property type="entry name" value="SH3DOMAIN"/>
</dbReference>
<feature type="compositionally biased region" description="Low complexity" evidence="9">
    <location>
        <begin position="246"/>
        <end position="264"/>
    </location>
</feature>
<evidence type="ECO:0000256" key="4">
    <source>
        <dbReference type="ARBA" id="ARBA00022490"/>
    </source>
</evidence>
<dbReference type="Pfam" id="PF00241">
    <property type="entry name" value="Cofilin_ADF"/>
    <property type="match status" value="1"/>
</dbReference>
<keyword evidence="3 8" id="KW-0728">SH3 domain</keyword>
<dbReference type="PROSITE" id="PS50002">
    <property type="entry name" value="SH3"/>
    <property type="match status" value="1"/>
</dbReference>
<evidence type="ECO:0000256" key="8">
    <source>
        <dbReference type="PROSITE-ProRule" id="PRU00192"/>
    </source>
</evidence>
<dbReference type="SUPFAM" id="SSF50044">
    <property type="entry name" value="SH3-domain"/>
    <property type="match status" value="1"/>
</dbReference>
<dbReference type="InterPro" id="IPR035717">
    <property type="entry name" value="Drebrin-like_SH3"/>
</dbReference>
<dbReference type="Gene3D" id="3.40.20.10">
    <property type="entry name" value="Severin"/>
    <property type="match status" value="1"/>
</dbReference>
<evidence type="ECO:0000256" key="7">
    <source>
        <dbReference type="ARBA" id="ARBA00023212"/>
    </source>
</evidence>
<comment type="caution">
    <text evidence="12">The sequence shown here is derived from an EMBL/GenBank/DDBJ whole genome shotgun (WGS) entry which is preliminary data.</text>
</comment>
<feature type="compositionally biased region" description="Polar residues" evidence="9">
    <location>
        <begin position="313"/>
        <end position="325"/>
    </location>
</feature>
<accession>A0ABQ7S4Z4</accession>
<dbReference type="Proteomes" id="UP000825002">
    <property type="component" value="Unassembled WGS sequence"/>
</dbReference>
<reference evidence="12 13" key="1">
    <citation type="submission" date="2020-10" db="EMBL/GenBank/DDBJ databases">
        <authorList>
            <person name="Klimov P.B."/>
            <person name="Dyachkov S.M."/>
            <person name="Chetverikov P.E."/>
        </authorList>
    </citation>
    <scope>NUCLEOTIDE SEQUENCE [LARGE SCALE GENOMIC DNA]</scope>
    <source>
        <strain evidence="12">BMOC 18-1129-001#AD2665</strain>
        <tissue evidence="12">Entire mites</tissue>
    </source>
</reference>
<evidence type="ECO:0000259" key="10">
    <source>
        <dbReference type="PROSITE" id="PS50002"/>
    </source>
</evidence>
<evidence type="ECO:0000313" key="13">
    <source>
        <dbReference type="Proteomes" id="UP000825002"/>
    </source>
</evidence>
<feature type="compositionally biased region" description="Basic and acidic residues" evidence="9">
    <location>
        <begin position="210"/>
        <end position="220"/>
    </location>
</feature>
<evidence type="ECO:0000313" key="12">
    <source>
        <dbReference type="EMBL" id="KAG9508466.1"/>
    </source>
</evidence>
<protein>
    <submittedName>
        <fullName evidence="12">Drebrin-like protein</fullName>
    </submittedName>
</protein>
<dbReference type="InterPro" id="IPR001452">
    <property type="entry name" value="SH3_domain"/>
</dbReference>
<evidence type="ECO:0000256" key="3">
    <source>
        <dbReference type="ARBA" id="ARBA00022443"/>
    </source>
</evidence>
<dbReference type="SMART" id="SM00102">
    <property type="entry name" value="ADF"/>
    <property type="match status" value="1"/>
</dbReference>
<feature type="domain" description="ADF-H" evidence="11">
    <location>
        <begin position="12"/>
        <end position="140"/>
    </location>
</feature>
<feature type="region of interest" description="Disordered" evidence="9">
    <location>
        <begin position="354"/>
        <end position="412"/>
    </location>
</feature>
<dbReference type="Pfam" id="PF14604">
    <property type="entry name" value="SH3_9"/>
    <property type="match status" value="1"/>
</dbReference>
<dbReference type="SMART" id="SM00326">
    <property type="entry name" value="SH3"/>
    <property type="match status" value="1"/>
</dbReference>
<evidence type="ECO:0000256" key="9">
    <source>
        <dbReference type="SAM" id="MobiDB-lite"/>
    </source>
</evidence>
<keyword evidence="13" id="KW-1185">Reference proteome</keyword>
<feature type="region of interest" description="Disordered" evidence="9">
    <location>
        <begin position="206"/>
        <end position="286"/>
    </location>
</feature>
<proteinExistence type="inferred from homology"/>
<evidence type="ECO:0000256" key="5">
    <source>
        <dbReference type="ARBA" id="ARBA00023054"/>
    </source>
</evidence>
<evidence type="ECO:0000256" key="2">
    <source>
        <dbReference type="ARBA" id="ARBA00011039"/>
    </source>
</evidence>
<keyword evidence="4" id="KW-0963">Cytoplasm</keyword>
<gene>
    <name evidence="12" type="primary">Abp1</name>
    <name evidence="12" type="ORF">GZH46_03038</name>
</gene>
<feature type="non-terminal residue" evidence="12">
    <location>
        <position position="1"/>
    </location>
</feature>
<sequence length="605" mass="67079">YDAPLHKALAETAPRSTSRVSQSDNYIRSQYLKDKALFGYENQTNNLKLIDTGTSGLQGLVNEFNCSSIQYAFCQVIDDEAGINKIVLLHWQGESAPLTRKGLCASHIPDVARFFKVCHQTITLRNDDEATPQYIMEQIARSSSSRVSLKERSIVPENVEPVGTNYKPLKVSQEIGTIDRKKFWQAEEEAEKQRLLEEKRRASEKQAQFEAERKRHEAVETQKLQQAISEREKSIEATRQADANSDRQSSSGGSQQNSILSSGSTDHVDNCDDDDERVGRRSELLRRERNQETSSLIAKGIIKNARAIFEQQAASSDQTQYSTLTKYERKQPSNNSSGSLVSGRIQAMRSLNTASATKDNNKLNQNNNQQAKTTATPILSKAPPNVSSVKSDNGISPSTKFTASPPMNNLPKDVSAKYEEEQLSSTMRSTHLVADEATNDVPLIKPPAGYDNHDPQNGSTPIDMTTNLNGKVNGDHNAEEKPISSPVKPKTIDLSSEHNNGNIVSNNVSLTHVPETKFNEATSKLSARALYDYQATDDTEINFDPGDIIDDIDQVDPGWWQGTVVTGKFKGQVGLFPANYVELLHEHNHHSSNNTIYSNNASVNE</sequence>
<feature type="region of interest" description="Disordered" evidence="9">
    <location>
        <begin position="313"/>
        <end position="341"/>
    </location>
</feature>
<keyword evidence="7" id="KW-0206">Cytoskeleton</keyword>
<feature type="compositionally biased region" description="Polar residues" evidence="9">
    <location>
        <begin position="385"/>
        <end position="407"/>
    </location>
</feature>
<dbReference type="CDD" id="cd11960">
    <property type="entry name" value="SH3_Abp1_eu"/>
    <property type="match status" value="1"/>
</dbReference>
<dbReference type="PROSITE" id="PS51263">
    <property type="entry name" value="ADF_H"/>
    <property type="match status" value="1"/>
</dbReference>
<name>A0ABQ7S4Z4_9ACAR</name>
<dbReference type="InterPro" id="IPR029006">
    <property type="entry name" value="ADF-H/Gelsolin-like_dom_sf"/>
</dbReference>
<dbReference type="PANTHER" id="PTHR10829:SF25">
    <property type="entry name" value="DREBRIN-LIKE PROTEIN"/>
    <property type="match status" value="1"/>
</dbReference>
<feature type="domain" description="SH3" evidence="10">
    <location>
        <begin position="522"/>
        <end position="586"/>
    </location>
</feature>
<dbReference type="SUPFAM" id="SSF55753">
    <property type="entry name" value="Actin depolymerizing proteins"/>
    <property type="match status" value="1"/>
</dbReference>
<dbReference type="InterPro" id="IPR036028">
    <property type="entry name" value="SH3-like_dom_sf"/>
</dbReference>
<keyword evidence="6" id="KW-0009">Actin-binding</keyword>
<organism evidence="12 13">
    <name type="scientific">Fragariocoptes setiger</name>
    <dbReference type="NCBI Taxonomy" id="1670756"/>
    <lineage>
        <taxon>Eukaryota</taxon>
        <taxon>Metazoa</taxon>
        <taxon>Ecdysozoa</taxon>
        <taxon>Arthropoda</taxon>
        <taxon>Chelicerata</taxon>
        <taxon>Arachnida</taxon>
        <taxon>Acari</taxon>
        <taxon>Acariformes</taxon>
        <taxon>Trombidiformes</taxon>
        <taxon>Prostigmata</taxon>
        <taxon>Eupodina</taxon>
        <taxon>Eriophyoidea</taxon>
        <taxon>Phytoptidae</taxon>
        <taxon>Fragariocoptes</taxon>
    </lineage>
</organism>
<dbReference type="PANTHER" id="PTHR10829">
    <property type="entry name" value="CORTACTIN AND DREBRIN"/>
    <property type="match status" value="1"/>
</dbReference>
<feature type="compositionally biased region" description="Low complexity" evidence="9">
    <location>
        <begin position="356"/>
        <end position="375"/>
    </location>
</feature>
<evidence type="ECO:0000256" key="6">
    <source>
        <dbReference type="ARBA" id="ARBA00023203"/>
    </source>
</evidence>